<keyword evidence="4" id="KW-0732">Signal</keyword>
<dbReference type="KEGG" id="agl:PYTT_0666"/>
<feature type="domain" description="Multidrug resistance protein MdtA-like alpha-helical hairpin" evidence="5">
    <location>
        <begin position="103"/>
        <end position="170"/>
    </location>
</feature>
<dbReference type="InterPro" id="IPR058626">
    <property type="entry name" value="MdtA-like_b-barrel"/>
</dbReference>
<dbReference type="GO" id="GO:0046677">
    <property type="term" value="P:response to antibiotic"/>
    <property type="evidence" value="ECO:0007669"/>
    <property type="project" value="TreeGrafter"/>
</dbReference>
<dbReference type="PANTHER" id="PTHR30158">
    <property type="entry name" value="ACRA/E-RELATED COMPONENT OF DRUG EFFLUX TRANSPORTER"/>
    <property type="match status" value="1"/>
</dbReference>
<proteinExistence type="inferred from homology"/>
<dbReference type="GO" id="GO:0030313">
    <property type="term" value="C:cell envelope"/>
    <property type="evidence" value="ECO:0007669"/>
    <property type="project" value="UniProtKB-SubCell"/>
</dbReference>
<evidence type="ECO:0000256" key="3">
    <source>
        <dbReference type="SAM" id="Coils"/>
    </source>
</evidence>
<evidence type="ECO:0000256" key="1">
    <source>
        <dbReference type="ARBA" id="ARBA00004196"/>
    </source>
</evidence>
<dbReference type="SUPFAM" id="SSF111369">
    <property type="entry name" value="HlyD-like secretion proteins"/>
    <property type="match status" value="1"/>
</dbReference>
<protein>
    <submittedName>
        <fullName evidence="9">Rnd mfp: efflux transporter rnd family mfp subunit</fullName>
    </submittedName>
</protein>
<dbReference type="Pfam" id="PF25917">
    <property type="entry name" value="BSH_RND"/>
    <property type="match status" value="1"/>
</dbReference>
<dbReference type="EMBL" id="LT629973">
    <property type="protein sequence ID" value="SEH77677.1"/>
    <property type="molecule type" value="Genomic_DNA"/>
</dbReference>
<dbReference type="Gene3D" id="2.40.420.20">
    <property type="match status" value="1"/>
</dbReference>
<dbReference type="Pfam" id="PF25876">
    <property type="entry name" value="HH_MFP_RND"/>
    <property type="match status" value="1"/>
</dbReference>
<evidence type="ECO:0000259" key="8">
    <source>
        <dbReference type="Pfam" id="PF25967"/>
    </source>
</evidence>
<dbReference type="Gene3D" id="1.10.287.470">
    <property type="entry name" value="Helix hairpin bin"/>
    <property type="match status" value="1"/>
</dbReference>
<feature type="coiled-coil region" evidence="3">
    <location>
        <begin position="139"/>
        <end position="166"/>
    </location>
</feature>
<dbReference type="GO" id="GO:0022857">
    <property type="term" value="F:transmembrane transporter activity"/>
    <property type="evidence" value="ECO:0007669"/>
    <property type="project" value="InterPro"/>
</dbReference>
<dbReference type="InterPro" id="IPR058624">
    <property type="entry name" value="MdtA-like_HH"/>
</dbReference>
<feature type="signal peptide" evidence="4">
    <location>
        <begin position="1"/>
        <end position="21"/>
    </location>
</feature>
<dbReference type="Pfam" id="PF25944">
    <property type="entry name" value="Beta-barrel_RND"/>
    <property type="match status" value="1"/>
</dbReference>
<accession>A0A1C7PFB2</accession>
<dbReference type="PATRIC" id="fig|1679444.3.peg.1026"/>
<dbReference type="RefSeq" id="WP_067776986.1">
    <property type="nucleotide sequence ID" value="NZ_LIGX01000032.1"/>
</dbReference>
<evidence type="ECO:0000313" key="9">
    <source>
        <dbReference type="EMBL" id="SEH77677.1"/>
    </source>
</evidence>
<reference evidence="10" key="1">
    <citation type="submission" date="2016-09" db="EMBL/GenBank/DDBJ databases">
        <authorList>
            <person name="Koehorst J."/>
        </authorList>
    </citation>
    <scope>NUCLEOTIDE SEQUENCE [LARGE SCALE GENOMIC DNA]</scope>
</reference>
<keyword evidence="3" id="KW-0175">Coiled coil</keyword>
<evidence type="ECO:0000256" key="4">
    <source>
        <dbReference type="SAM" id="SignalP"/>
    </source>
</evidence>
<dbReference type="OrthoDB" id="9801814at2"/>
<dbReference type="Proteomes" id="UP000176204">
    <property type="component" value="Chromosome I"/>
</dbReference>
<evidence type="ECO:0000256" key="2">
    <source>
        <dbReference type="ARBA" id="ARBA00009477"/>
    </source>
</evidence>
<dbReference type="InterPro" id="IPR058625">
    <property type="entry name" value="MdtA-like_BSH"/>
</dbReference>
<keyword evidence="10" id="KW-1185">Reference proteome</keyword>
<name>A0A1C7PFB2_9BACT</name>
<comment type="subcellular location">
    <subcellularLocation>
        <location evidence="1">Cell envelope</location>
    </subcellularLocation>
</comment>
<feature type="domain" description="Multidrug resistance protein MdtA-like beta-barrel" evidence="7">
    <location>
        <begin position="207"/>
        <end position="295"/>
    </location>
</feature>
<feature type="chain" id="PRO_5014266607" evidence="4">
    <location>
        <begin position="22"/>
        <end position="386"/>
    </location>
</feature>
<dbReference type="AlphaFoldDB" id="A0A1C7PFB2"/>
<feature type="domain" description="Multidrug resistance protein MdtA-like C-terminal permuted SH3" evidence="8">
    <location>
        <begin position="305"/>
        <end position="359"/>
    </location>
</feature>
<sequence>MKSFLPSIALLSALLATSCNDKPAAQDAGAFATPEVEVLEASPGKAVTSVRIPGRMEPYLQAEVRARVTGIVLDRCYQEGQLVKEGDILFKIDSAPLQAAVDACKADVSRSEAVLKDARDKLAKYSVLVEGGGVSKREYNLALAGKEQAEAEYAAAEAKLEQAMQELGYATVTSPIGGRVRRALVTKGALCNKNELTHLTTVEQIDPIYVRFSAPSAELSKSRRSITSGEAEGIPFDKICVKLILPDGREYPHEGKLFFSDMAVDPLTDTVEMRAEFPNKDLELLPGAYVRIAFDTAVQRNIYRIPRDAVMRTAQSAMVYIVGPGNKLEARPVETERLDGKNWIVTKGLKPGDKIVVSKTSYLMPGIPVSIAAPAAPEAGQNTAGH</sequence>
<organism evidence="9 10">
    <name type="scientific">Akkermansia glycaniphila</name>
    <dbReference type="NCBI Taxonomy" id="1679444"/>
    <lineage>
        <taxon>Bacteria</taxon>
        <taxon>Pseudomonadati</taxon>
        <taxon>Verrucomicrobiota</taxon>
        <taxon>Verrucomicrobiia</taxon>
        <taxon>Verrucomicrobiales</taxon>
        <taxon>Akkermansiaceae</taxon>
        <taxon>Akkermansia</taxon>
    </lineage>
</organism>
<dbReference type="PANTHER" id="PTHR30158:SF24">
    <property type="entry name" value="HLYD FAMILY SECRETION PROTEIN"/>
    <property type="match status" value="1"/>
</dbReference>
<evidence type="ECO:0000259" key="6">
    <source>
        <dbReference type="Pfam" id="PF25917"/>
    </source>
</evidence>
<dbReference type="Pfam" id="PF25967">
    <property type="entry name" value="RND-MFP_C"/>
    <property type="match status" value="1"/>
</dbReference>
<dbReference type="NCBIfam" id="TIGR01730">
    <property type="entry name" value="RND_mfp"/>
    <property type="match status" value="1"/>
</dbReference>
<dbReference type="InterPro" id="IPR058627">
    <property type="entry name" value="MdtA-like_C"/>
</dbReference>
<dbReference type="PROSITE" id="PS51257">
    <property type="entry name" value="PROKAR_LIPOPROTEIN"/>
    <property type="match status" value="1"/>
</dbReference>
<dbReference type="InterPro" id="IPR006143">
    <property type="entry name" value="RND_pump_MFP"/>
</dbReference>
<dbReference type="Gene3D" id="2.40.50.100">
    <property type="match status" value="1"/>
</dbReference>
<evidence type="ECO:0000259" key="5">
    <source>
        <dbReference type="Pfam" id="PF25876"/>
    </source>
</evidence>
<comment type="similarity">
    <text evidence="2">Belongs to the membrane fusion protein (MFP) (TC 8.A.1) family.</text>
</comment>
<dbReference type="GO" id="GO:0005886">
    <property type="term" value="C:plasma membrane"/>
    <property type="evidence" value="ECO:0007669"/>
    <property type="project" value="TreeGrafter"/>
</dbReference>
<gene>
    <name evidence="9" type="ORF">PYTT_0666</name>
</gene>
<evidence type="ECO:0000313" key="10">
    <source>
        <dbReference type="Proteomes" id="UP000176204"/>
    </source>
</evidence>
<dbReference type="STRING" id="1679444.PYTT_0666"/>
<evidence type="ECO:0000259" key="7">
    <source>
        <dbReference type="Pfam" id="PF25944"/>
    </source>
</evidence>
<feature type="domain" description="Multidrug resistance protein MdtA-like barrel-sandwich hybrid" evidence="6">
    <location>
        <begin position="61"/>
        <end position="201"/>
    </location>
</feature>
<dbReference type="Gene3D" id="2.40.30.170">
    <property type="match status" value="1"/>
</dbReference>